<dbReference type="GO" id="GO:0003677">
    <property type="term" value="F:DNA binding"/>
    <property type="evidence" value="ECO:0007669"/>
    <property type="project" value="UniProtKB-KW"/>
</dbReference>
<dbReference type="GO" id="GO:0004386">
    <property type="term" value="F:helicase activity"/>
    <property type="evidence" value="ECO:0007669"/>
    <property type="project" value="UniProtKB-KW"/>
</dbReference>
<keyword evidence="2" id="KW-0547">Nucleotide-binding</keyword>
<dbReference type="PANTHER" id="PTHR30591">
    <property type="entry name" value="RECBCD ENZYME SUBUNIT RECC"/>
    <property type="match status" value="1"/>
</dbReference>
<evidence type="ECO:0000256" key="1">
    <source>
        <dbReference type="ARBA" id="ARBA00022722"/>
    </source>
</evidence>
<proteinExistence type="predicted"/>
<dbReference type="Pfam" id="PF12705">
    <property type="entry name" value="PDDEXK_1"/>
    <property type="match status" value="1"/>
</dbReference>
<evidence type="ECO:0000256" key="6">
    <source>
        <dbReference type="ARBA" id="ARBA00022839"/>
    </source>
</evidence>
<dbReference type="GO" id="GO:0006310">
    <property type="term" value="P:DNA recombination"/>
    <property type="evidence" value="ECO:0007669"/>
    <property type="project" value="TreeGrafter"/>
</dbReference>
<keyword evidence="4" id="KW-0378">Hydrolase</keyword>
<dbReference type="InterPro" id="IPR049035">
    <property type="entry name" value="ADDB_N"/>
</dbReference>
<dbReference type="PANTHER" id="PTHR30591:SF1">
    <property type="entry name" value="RECBCD ENZYME SUBUNIT RECC"/>
    <property type="match status" value="1"/>
</dbReference>
<dbReference type="GO" id="GO:0006281">
    <property type="term" value="P:DNA repair"/>
    <property type="evidence" value="ECO:0007669"/>
    <property type="project" value="UniProtKB-KW"/>
</dbReference>
<dbReference type="InterPro" id="IPR011604">
    <property type="entry name" value="PDDEXK-like_dom_sf"/>
</dbReference>
<keyword evidence="3" id="KW-0227">DNA damage</keyword>
<dbReference type="GO" id="GO:0005524">
    <property type="term" value="F:ATP binding"/>
    <property type="evidence" value="ECO:0007669"/>
    <property type="project" value="UniProtKB-KW"/>
</dbReference>
<keyword evidence="8" id="KW-0238">DNA-binding</keyword>
<keyword evidence="9" id="KW-0234">DNA repair</keyword>
<evidence type="ECO:0000313" key="13">
    <source>
        <dbReference type="Proteomes" id="UP000191200"/>
    </source>
</evidence>
<dbReference type="AlphaFoldDB" id="A0A1J0A8K8"/>
<dbReference type="Gene3D" id="3.90.320.10">
    <property type="match status" value="1"/>
</dbReference>
<evidence type="ECO:0000256" key="9">
    <source>
        <dbReference type="ARBA" id="ARBA00023204"/>
    </source>
</evidence>
<evidence type="ECO:0000256" key="8">
    <source>
        <dbReference type="ARBA" id="ARBA00023125"/>
    </source>
</evidence>
<reference evidence="12 13" key="1">
    <citation type="submission" date="2016-09" db="EMBL/GenBank/DDBJ databases">
        <title>Vagococcus teuberi sp. nov., isolated from the Malian artisanal sour milk fene.</title>
        <authorList>
            <person name="Wullschleger S."/>
            <person name="Seifert C."/>
            <person name="Baumgartner S."/>
            <person name="Lacroix C."/>
            <person name="Bonfoh B."/>
            <person name="Stevens M.J."/>
            <person name="Meile L."/>
        </authorList>
    </citation>
    <scope>NUCLEOTIDE SEQUENCE [LARGE SCALE GENOMIC DNA]</scope>
    <source>
        <strain evidence="12 13">DSM 21459</strain>
    </source>
</reference>
<evidence type="ECO:0000256" key="3">
    <source>
        <dbReference type="ARBA" id="ARBA00022763"/>
    </source>
</evidence>
<evidence type="ECO:0000256" key="5">
    <source>
        <dbReference type="ARBA" id="ARBA00022806"/>
    </source>
</evidence>
<name>A0A1J0A8K8_9ENTE</name>
<keyword evidence="1" id="KW-0540">Nuclease</keyword>
<keyword evidence="5" id="KW-0347">Helicase</keyword>
<dbReference type="STRING" id="519472.BHY08_08175"/>
<dbReference type="GO" id="GO:0004527">
    <property type="term" value="F:exonuclease activity"/>
    <property type="evidence" value="ECO:0007669"/>
    <property type="project" value="UniProtKB-KW"/>
</dbReference>
<dbReference type="SUPFAM" id="SSF52540">
    <property type="entry name" value="P-loop containing nucleoside triphosphate hydrolases"/>
    <property type="match status" value="1"/>
</dbReference>
<sequence length="1188" mass="138490">MSLQFVLNTADEDIVEDLLTMSGEWLDKSMHHEVFYLVPNHVKFETEINVLKKMHTLPKFSTQQYMASMRLQVFSFSRLAWYYMQQTKSYQATRLSDSGKFMLIRKSLITCKDDLVLFKREVDRPGFIQQLLDLFNELQQGNISPFELKEVIESVDTLESTNQEDYVTKLVDIQLIYQTYQDMLISHHIADKDLLTELALFLQDKDLSHVQFIVSGFTNFTAIEKQLIETLMRVAGEVKMNFVLDQAPKDNTLDSYQLFYNTSRMYQDLYHVARENSIPVMFDYRKKVANMTPMRQLASEWQNLQELVPKKLEDNLVTNVLSLWSCTDTYQEVKAIGTKIRELVSTEGYRYEEIALISRDIETYTSEIMSVFDDMDIPYYINEEEDMVNHPLVEWLRSLFKIDESFYQYKDVMRFLRTELCFPDVELTKDFETWEEKMQAFRQAVDYTENVVLAYGYSGSDWIKKSDWEYVTYQYDTDEESLDNEQIIQEQSNDIRHLIRDYLPNFFKEIKQATTTKEAIVLFYQFLLAIGVDRQLQAMQQQEIERGNLTEAKNHEQTWQALMDLMDEYYNVLGEDVFEFEIFKEILLSGLEGVSYSKVPASIDEVVVTSLDRVRAKKYRATFIFGATDQVLPKKIDNKTLLSNEERDVFSQLLRADSFLNNSLTESMANEPFIFYLALLSATEKIVLSAPKNRDQVKDVKVSPYVEQLSRHFTIPIEHKEAGLVADETVLDSISTDKILLSDLIGAYRTYEENKECVPWLFLQLEKRVHKELPVASKRLFASLTHKNIPETLDNHSVDTLYGDTIYASVSKIENFYQCQYKYFLRYGLGLQEREQFELSPAAAGEFYHEALDLFFKELIKQKVQLTNMTDDEVNRLAQTVLQEVLGDKRFSILSTTNRMKYVSYQLEKTIQRVCLSLKEQAKRSNMTPIQTEVLFGESLKQAGLNSLEIVLNNKKKVKVRGKIDRLDKMVLEDDIYLSVVDYKSSKHNFDFVDAYYGLAMQMITYLDVALTNAVELVGQTAKPAGALYMHIKNPVISVDEKFSLDTLDERLLEEYKYNGLLVEDELILENLDKTIDPQVKSLVYPYQQLKSGKMKSASFVSSDDLSSLVTHNRENFKEAGEKIYEGSTKLNPAYKEQKRIACGFCPYRSVCQFDVMLPENNYHRLESLDKEMIIEKIQTELKEETNE</sequence>
<evidence type="ECO:0000313" key="12">
    <source>
        <dbReference type="EMBL" id="APB32259.1"/>
    </source>
</evidence>
<evidence type="ECO:0000256" key="2">
    <source>
        <dbReference type="ARBA" id="ARBA00022741"/>
    </source>
</evidence>
<evidence type="ECO:0000259" key="11">
    <source>
        <dbReference type="Pfam" id="PF21445"/>
    </source>
</evidence>
<feature type="domain" description="PD-(D/E)XK endonuclease-like" evidence="10">
    <location>
        <begin position="808"/>
        <end position="1153"/>
    </location>
</feature>
<dbReference type="EMBL" id="CP017267">
    <property type="protein sequence ID" value="APB32259.1"/>
    <property type="molecule type" value="Genomic_DNA"/>
</dbReference>
<gene>
    <name evidence="12" type="ORF">BHY08_08175</name>
</gene>
<accession>A0A1J0A8K8</accession>
<dbReference type="KEGG" id="vte:BHY08_08175"/>
<keyword evidence="6" id="KW-0269">Exonuclease</keyword>
<evidence type="ECO:0000256" key="4">
    <source>
        <dbReference type="ARBA" id="ARBA00022801"/>
    </source>
</evidence>
<evidence type="ECO:0000256" key="7">
    <source>
        <dbReference type="ARBA" id="ARBA00022840"/>
    </source>
</evidence>
<keyword evidence="7" id="KW-0067">ATP-binding</keyword>
<dbReference type="Pfam" id="PF21445">
    <property type="entry name" value="ADDB_N"/>
    <property type="match status" value="1"/>
</dbReference>
<protein>
    <submittedName>
        <fullName evidence="12">Uncharacterized protein</fullName>
    </submittedName>
</protein>
<feature type="domain" description="ATP-dependent helicase/deoxyribonuclease subunit B N-terminal" evidence="11">
    <location>
        <begin position="28"/>
        <end position="284"/>
    </location>
</feature>
<dbReference type="InterPro" id="IPR038726">
    <property type="entry name" value="PDDEXK_AddAB-type"/>
</dbReference>
<dbReference type="Gene3D" id="3.40.50.300">
    <property type="entry name" value="P-loop containing nucleotide triphosphate hydrolases"/>
    <property type="match status" value="4"/>
</dbReference>
<evidence type="ECO:0000259" key="10">
    <source>
        <dbReference type="Pfam" id="PF12705"/>
    </source>
</evidence>
<dbReference type="Proteomes" id="UP000191200">
    <property type="component" value="Chromosome"/>
</dbReference>
<dbReference type="InterPro" id="IPR027417">
    <property type="entry name" value="P-loop_NTPase"/>
</dbReference>
<keyword evidence="13" id="KW-1185">Reference proteome</keyword>
<organism evidence="12 13">
    <name type="scientific">Vagococcus teuberi</name>
    <dbReference type="NCBI Taxonomy" id="519472"/>
    <lineage>
        <taxon>Bacteria</taxon>
        <taxon>Bacillati</taxon>
        <taxon>Bacillota</taxon>
        <taxon>Bacilli</taxon>
        <taxon>Lactobacillales</taxon>
        <taxon>Enterococcaceae</taxon>
        <taxon>Vagococcus</taxon>
    </lineage>
</organism>